<accession>A0A1I6T4W6</accession>
<sequence>MRREPQEFAEGLRLAAIAAVSAAATATLVIGAGRTLLPEAPAAEAARPELVRASLGRP</sequence>
<evidence type="ECO:0000256" key="1">
    <source>
        <dbReference type="SAM" id="Phobius"/>
    </source>
</evidence>
<keyword evidence="3" id="KW-1185">Reference proteome</keyword>
<dbReference type="AlphaFoldDB" id="A0A1I6T4W6"/>
<evidence type="ECO:0000313" key="3">
    <source>
        <dbReference type="Proteomes" id="UP000198788"/>
    </source>
</evidence>
<dbReference type="Proteomes" id="UP000198788">
    <property type="component" value="Unassembled WGS sequence"/>
</dbReference>
<protein>
    <submittedName>
        <fullName evidence="2">Uncharacterized protein</fullName>
    </submittedName>
</protein>
<dbReference type="RefSeq" id="WP_177221896.1">
    <property type="nucleotide sequence ID" value="NZ_FOZV01000008.1"/>
</dbReference>
<keyword evidence="1" id="KW-1133">Transmembrane helix</keyword>
<name>A0A1I6T4W6_9CAUL</name>
<keyword evidence="1" id="KW-0812">Transmembrane</keyword>
<evidence type="ECO:0000313" key="2">
    <source>
        <dbReference type="EMBL" id="SFS84203.1"/>
    </source>
</evidence>
<keyword evidence="1" id="KW-0472">Membrane</keyword>
<dbReference type="EMBL" id="FOZV01000008">
    <property type="protein sequence ID" value="SFS84203.1"/>
    <property type="molecule type" value="Genomic_DNA"/>
</dbReference>
<reference evidence="3" key="1">
    <citation type="submission" date="2016-10" db="EMBL/GenBank/DDBJ databases">
        <authorList>
            <person name="Varghese N."/>
            <person name="Submissions S."/>
        </authorList>
    </citation>
    <scope>NUCLEOTIDE SEQUENCE [LARGE SCALE GENOMIC DNA]</scope>
    <source>
        <strain evidence="3">CGMCC 1.10683</strain>
    </source>
</reference>
<proteinExistence type="predicted"/>
<organism evidence="2 3">
    <name type="scientific">Brevundimonas viscosa</name>
    <dbReference type="NCBI Taxonomy" id="871741"/>
    <lineage>
        <taxon>Bacteria</taxon>
        <taxon>Pseudomonadati</taxon>
        <taxon>Pseudomonadota</taxon>
        <taxon>Alphaproteobacteria</taxon>
        <taxon>Caulobacterales</taxon>
        <taxon>Caulobacteraceae</taxon>
        <taxon>Brevundimonas</taxon>
    </lineage>
</organism>
<feature type="transmembrane region" description="Helical" evidence="1">
    <location>
        <begin position="12"/>
        <end position="32"/>
    </location>
</feature>
<gene>
    <name evidence="2" type="ORF">SAMN05192570_2953</name>
</gene>